<keyword evidence="4" id="KW-1185">Reference proteome</keyword>
<accession>A0A380LWG6</accession>
<dbReference type="GO" id="GO:0003677">
    <property type="term" value="F:DNA binding"/>
    <property type="evidence" value="ECO:0007669"/>
    <property type="project" value="InterPro"/>
</dbReference>
<reference evidence="3 4" key="1">
    <citation type="submission" date="2018-06" db="EMBL/GenBank/DDBJ databases">
        <authorList>
            <consortium name="Pathogen Informatics"/>
            <person name="Doyle S."/>
        </authorList>
    </citation>
    <scope>NUCLEOTIDE SEQUENCE [LARGE SCALE GENOMIC DNA]</scope>
    <source>
        <strain evidence="3 4">NCTC11087</strain>
    </source>
</reference>
<proteinExistence type="inferred from homology"/>
<dbReference type="EMBL" id="UHFX01000004">
    <property type="protein sequence ID" value="SUO38354.1"/>
    <property type="molecule type" value="Genomic_DNA"/>
</dbReference>
<dbReference type="InterPro" id="IPR001668">
    <property type="entry name" value="Mob_Pre"/>
</dbReference>
<feature type="compositionally biased region" description="Basic and acidic residues" evidence="2">
    <location>
        <begin position="237"/>
        <end position="258"/>
    </location>
</feature>
<protein>
    <submittedName>
        <fullName evidence="3">Plasmid recombination protein Mob family</fullName>
    </submittedName>
</protein>
<dbReference type="Gene3D" id="3.30.930.30">
    <property type="match status" value="1"/>
</dbReference>
<dbReference type="RefSeq" id="WP_115240882.1">
    <property type="nucleotide sequence ID" value="NZ_UHFX01000004.1"/>
</dbReference>
<feature type="compositionally biased region" description="Basic residues" evidence="2">
    <location>
        <begin position="259"/>
        <end position="271"/>
    </location>
</feature>
<comment type="similarity">
    <text evidence="1">Belongs to the plasmid mobilization pre family.</text>
</comment>
<feature type="region of interest" description="Disordered" evidence="2">
    <location>
        <begin position="1"/>
        <end position="43"/>
    </location>
</feature>
<dbReference type="Pfam" id="PF01076">
    <property type="entry name" value="Mob_Pre"/>
    <property type="match status" value="1"/>
</dbReference>
<sequence>MAKVGMPMMKSSLSPNKSAKSKTCPVSKAWREMNDNREGVDKDIDRSKTSENIWVKGYSEMDVERICRSIIDDIDKKRAPGVRKLREDTVCLIFGVIKPPESFMDKLTKEEQEQFLKDALNEIEKLLPCRIVNGKKISSVIAAVIHNDEGNPHLHFCFVPWHFDVEKNRWTLNAKKEFNLKFFNKVNKNMPQKLRDLGWKDIEDCNLFEVKREDPEYEKKLQEHKKNRKKGGLSSTEYKKRMDAEIMEKDKRLSDLEKRNKKAKKGNKKLKQKENKINAQIAQKQAEIEDLDEIISQKEEYNKKLDQATKEKRAEYVTLVQKAQNLIESIKPIKRLVQIIAAFREFGLFDFIRNGLDRGLNQVADDGFYGLDRESDAVQGCFELDNVLRNGLDLDLEELENSIKSVESLQDIER</sequence>
<dbReference type="GO" id="GO:0006310">
    <property type="term" value="P:DNA recombination"/>
    <property type="evidence" value="ECO:0007669"/>
    <property type="project" value="InterPro"/>
</dbReference>
<evidence type="ECO:0000313" key="4">
    <source>
        <dbReference type="Proteomes" id="UP000255523"/>
    </source>
</evidence>
<organism evidence="3 4">
    <name type="scientific">Faecalicoccus pleomorphus</name>
    <dbReference type="NCBI Taxonomy" id="1323"/>
    <lineage>
        <taxon>Bacteria</taxon>
        <taxon>Bacillati</taxon>
        <taxon>Bacillota</taxon>
        <taxon>Erysipelotrichia</taxon>
        <taxon>Erysipelotrichales</taxon>
        <taxon>Erysipelotrichaceae</taxon>
        <taxon>Faecalicoccus</taxon>
    </lineage>
</organism>
<evidence type="ECO:0000256" key="1">
    <source>
        <dbReference type="ARBA" id="ARBA00010657"/>
    </source>
</evidence>
<dbReference type="OrthoDB" id="9800759at2"/>
<dbReference type="AlphaFoldDB" id="A0A380LWG6"/>
<feature type="compositionally biased region" description="Basic residues" evidence="2">
    <location>
        <begin position="222"/>
        <end position="231"/>
    </location>
</feature>
<name>A0A380LWG6_9FIRM</name>
<evidence type="ECO:0000256" key="2">
    <source>
        <dbReference type="SAM" id="MobiDB-lite"/>
    </source>
</evidence>
<dbReference type="GeneID" id="77463021"/>
<feature type="region of interest" description="Disordered" evidence="2">
    <location>
        <begin position="218"/>
        <end position="276"/>
    </location>
</feature>
<gene>
    <name evidence="3" type="ORF">NCTC11087_02092</name>
</gene>
<evidence type="ECO:0000313" key="3">
    <source>
        <dbReference type="EMBL" id="SUO38354.1"/>
    </source>
</evidence>
<dbReference type="Proteomes" id="UP000255523">
    <property type="component" value="Unassembled WGS sequence"/>
</dbReference>
<dbReference type="CDD" id="cd17242">
    <property type="entry name" value="MobM_relaxase"/>
    <property type="match status" value="1"/>
</dbReference>
<feature type="compositionally biased region" description="Basic and acidic residues" evidence="2">
    <location>
        <begin position="29"/>
        <end position="43"/>
    </location>
</feature>